<dbReference type="RefSeq" id="WP_197611162.1">
    <property type="nucleotide sequence ID" value="NZ_JAHWBK010000009.1"/>
</dbReference>
<keyword evidence="2" id="KW-1185">Reference proteome</keyword>
<evidence type="ECO:0000313" key="1">
    <source>
        <dbReference type="EMBL" id="MCV0325541.1"/>
    </source>
</evidence>
<reference evidence="1 2" key="1">
    <citation type="submission" date="2021-07" db="EMBL/GenBank/DDBJ databases">
        <title>Clinical implication of Pseudomonas aeruginosa: further insight on the antimicrobial resistance.</title>
        <authorList>
            <person name="Macori G."/>
            <person name="Fanning S."/>
            <person name="Alqahtani A."/>
        </authorList>
    </citation>
    <scope>NUCLEOTIDE SEQUENCE [LARGE SCALE GENOMIC DNA]</scope>
    <source>
        <strain evidence="1 2">CFS3442</strain>
    </source>
</reference>
<protein>
    <submittedName>
        <fullName evidence="1">Immunity 52 family protein</fullName>
    </submittedName>
</protein>
<proteinExistence type="predicted"/>
<name>A0ABT2XPZ7_9GAMM</name>
<accession>A0ABT2XPZ7</accession>
<sequence>MILGAQTNLWTRPVSRTPEEVLSKAVGLTQSLARMHPLMKRWYALPRGPKDRYVSLEDAGALLASMKLGIERSRERYGDYEELGASLMLANVDNDRDWRRPGVVVLDLNPTTGRNSLSVKGIAPFGETISPVMLNAMIESVKAIQPDFACTDVKARTPGSELIYYQINRRLYQHRQFFGWMGFVPVQITHPQLRDAHAVHPVDGLGTVIVSVPGVFDPCDDAQVDKVHRVEMDLASYDLLPVTDPNLLG</sequence>
<dbReference type="Proteomes" id="UP001208054">
    <property type="component" value="Unassembled WGS sequence"/>
</dbReference>
<evidence type="ECO:0000313" key="2">
    <source>
        <dbReference type="Proteomes" id="UP001208054"/>
    </source>
</evidence>
<dbReference type="EMBL" id="JAHWBK010000009">
    <property type="protein sequence ID" value="MCV0325541.1"/>
    <property type="molecule type" value="Genomic_DNA"/>
</dbReference>
<gene>
    <name evidence="1" type="ORF">KYJ44_14510</name>
</gene>
<comment type="caution">
    <text evidence="1">The sequence shown here is derived from an EMBL/GenBank/DDBJ whole genome shotgun (WGS) entry which is preliminary data.</text>
</comment>
<organism evidence="1 2">
    <name type="scientific">Stenotrophomonas riyadhensis</name>
    <dbReference type="NCBI Taxonomy" id="2859893"/>
    <lineage>
        <taxon>Bacteria</taxon>
        <taxon>Pseudomonadati</taxon>
        <taxon>Pseudomonadota</taxon>
        <taxon>Gammaproteobacteria</taxon>
        <taxon>Lysobacterales</taxon>
        <taxon>Lysobacteraceae</taxon>
        <taxon>Stenotrophomonas</taxon>
    </lineage>
</organism>